<reference evidence="1" key="1">
    <citation type="submission" date="2018-06" db="EMBL/GenBank/DDBJ databases">
        <authorList>
            <person name="Zhirakovskaya E."/>
        </authorList>
    </citation>
    <scope>NUCLEOTIDE SEQUENCE</scope>
</reference>
<protein>
    <submittedName>
        <fullName evidence="1">Uncharacterized protein</fullName>
    </submittedName>
</protein>
<organism evidence="1">
    <name type="scientific">hydrothermal vent metagenome</name>
    <dbReference type="NCBI Taxonomy" id="652676"/>
    <lineage>
        <taxon>unclassified sequences</taxon>
        <taxon>metagenomes</taxon>
        <taxon>ecological metagenomes</taxon>
    </lineage>
</organism>
<name>A0A3B1D857_9ZZZZ</name>
<feature type="non-terminal residue" evidence="1">
    <location>
        <position position="299"/>
    </location>
</feature>
<sequence length="299" mass="34176">MRLTIIFTLFLWLGPPLNVFAADKGPQKAFFAYGRVKEAVYAIHTAIPKNKKRNFYLHRWVENPFVIYKLNLRESREMLKVNHTDIEVPLRNDLYDLRIFKIDSSFDVNHIGHESLNLTGGGTLPILKKELEAGYAFALLGPGVDTFILPVFEETGMALQRGQKWKITTLPYLVTPSVADKIFENKLKAQDLSPTIIHSHWRGWEKMNGYECAVIDFTFNVKSEDQFEVDKEEGEFSLKGTSYFSLDLGLPVVNIIDAKGFAIDQNGIKTQLAFHRKEVLISVQPMDDKKQSIKKDKPP</sequence>
<evidence type="ECO:0000313" key="1">
    <source>
        <dbReference type="EMBL" id="VAX39046.1"/>
    </source>
</evidence>
<dbReference type="AlphaFoldDB" id="A0A3B1D857"/>
<accession>A0A3B1D857</accession>
<gene>
    <name evidence="1" type="ORF">MNBD_PLANCTO02-778</name>
</gene>
<proteinExistence type="predicted"/>
<dbReference type="EMBL" id="UOGL01000288">
    <property type="protein sequence ID" value="VAX39046.1"/>
    <property type="molecule type" value="Genomic_DNA"/>
</dbReference>